<dbReference type="OrthoDB" id="4649143at2759"/>
<proteinExistence type="predicted"/>
<dbReference type="Proteomes" id="UP000293360">
    <property type="component" value="Unassembled WGS sequence"/>
</dbReference>
<keyword evidence="3" id="KW-1185">Reference proteome</keyword>
<evidence type="ECO:0000313" key="3">
    <source>
        <dbReference type="Proteomes" id="UP000293360"/>
    </source>
</evidence>
<accession>A0A4Q4TMT5</accession>
<comment type="caution">
    <text evidence="2">The sequence shown here is derived from an EMBL/GenBank/DDBJ whole genome shotgun (WGS) entry which is preliminary data.</text>
</comment>
<gene>
    <name evidence="2" type="ORF">DL764_001842</name>
</gene>
<reference evidence="2 3" key="1">
    <citation type="submission" date="2018-06" db="EMBL/GenBank/DDBJ databases">
        <title>Complete Genomes of Monosporascus.</title>
        <authorList>
            <person name="Robinson A.J."/>
            <person name="Natvig D.O."/>
        </authorList>
    </citation>
    <scope>NUCLEOTIDE SEQUENCE [LARGE SCALE GENOMIC DNA]</scope>
    <source>
        <strain evidence="2 3">CBS 110550</strain>
    </source>
</reference>
<evidence type="ECO:0000256" key="1">
    <source>
        <dbReference type="SAM" id="MobiDB-lite"/>
    </source>
</evidence>
<sequence length="171" mass="19492">MSRNQRAARDYPCDHKIMPDSLSSFMKWHICEYRLFRAYGVNPCEDRSTLRPDAKPEVITKLYLVVDKALSKGQAREILKDLDVMIEKDLLPSQKPTNLAYHLANNSSVEFWAKARKVKGELGVEECVERGARPLSRLPDNGNDEDPTPPASPRSDVAHLFQEKEVEVIEI</sequence>
<dbReference type="EMBL" id="QJNU01000060">
    <property type="protein sequence ID" value="RYP08511.1"/>
    <property type="molecule type" value="Genomic_DNA"/>
</dbReference>
<dbReference type="AlphaFoldDB" id="A0A4Q4TMT5"/>
<organism evidence="2 3">
    <name type="scientific">Monosporascus ibericus</name>
    <dbReference type="NCBI Taxonomy" id="155417"/>
    <lineage>
        <taxon>Eukaryota</taxon>
        <taxon>Fungi</taxon>
        <taxon>Dikarya</taxon>
        <taxon>Ascomycota</taxon>
        <taxon>Pezizomycotina</taxon>
        <taxon>Sordariomycetes</taxon>
        <taxon>Xylariomycetidae</taxon>
        <taxon>Xylariales</taxon>
        <taxon>Xylariales incertae sedis</taxon>
        <taxon>Monosporascus</taxon>
    </lineage>
</organism>
<feature type="region of interest" description="Disordered" evidence="1">
    <location>
        <begin position="133"/>
        <end position="159"/>
    </location>
</feature>
<protein>
    <submittedName>
        <fullName evidence="2">Uncharacterized protein</fullName>
    </submittedName>
</protein>
<name>A0A4Q4TMT5_9PEZI</name>
<evidence type="ECO:0000313" key="2">
    <source>
        <dbReference type="EMBL" id="RYP08511.1"/>
    </source>
</evidence>